<sequence>MKITGIETRVVNAEMRNWVFVKVLTDEPELHGWGEATLEWKTRAVVGAVEDLAPLIVGRDPRDIEQAVRVMRKQSFWRLGAIGMSAISGIEMALWDILGKHFGVPVWRLLGGKVRDKVGVYTHLGLGDMRAVYETMETDPLVERAHAVVEKGYRAFKAVFIPYTHYHAPLPNVDKVARLMEALRKAVGPEIEIMVDFHGRPASVAAALAYIDALAPSRPMFVEEPLPPGDTAGLKALAARTSVPLATGERLVERAEFVELLSAGAVSIIQPDICHCGGLSEAKKIASHAEAVGVGVAPHNPLGPIAGVAALHFAVSTPNHVIQEEMVGAVPWYFDVVKGPIRMVDGFWQVPEAPGLGIEVDEAACARHPFAPEVLHTQNAVMPDGTVVDW</sequence>
<dbReference type="InterPro" id="IPR036849">
    <property type="entry name" value="Enolase-like_C_sf"/>
</dbReference>
<reference evidence="3 4" key="1">
    <citation type="submission" date="2017-09" db="EMBL/GenBank/DDBJ databases">
        <title>Mesorhizobum sanjuanii sp. nov. isolated from nodules of Lotus tenuis in saline-alkaline lowlands of Flooding Pampa.</title>
        <authorList>
            <person name="Sannazzaro A.I."/>
            <person name="Torres Tejerizo G.A."/>
            <person name="Fontana F."/>
            <person name="Cumpa Velazquez L.M."/>
            <person name="Hansen L."/>
            <person name="Pistorio M."/>
            <person name="Estrella M.J."/>
        </authorList>
    </citation>
    <scope>NUCLEOTIDE SEQUENCE [LARGE SCALE GENOMIC DNA]</scope>
    <source>
        <strain evidence="3 4">BSA136</strain>
    </source>
</reference>
<feature type="domain" description="Mandelate racemase/muconate lactonizing enzyme C-terminal" evidence="2">
    <location>
        <begin position="138"/>
        <end position="244"/>
    </location>
</feature>
<dbReference type="Gene3D" id="3.20.20.120">
    <property type="entry name" value="Enolase-like C-terminal domain"/>
    <property type="match status" value="1"/>
</dbReference>
<dbReference type="SUPFAM" id="SSF51604">
    <property type="entry name" value="Enolase C-terminal domain-like"/>
    <property type="match status" value="1"/>
</dbReference>
<dbReference type="EMBL" id="NWQG01000212">
    <property type="protein sequence ID" value="PDQ18060.1"/>
    <property type="molecule type" value="Genomic_DNA"/>
</dbReference>
<dbReference type="Proteomes" id="UP000219182">
    <property type="component" value="Unassembled WGS sequence"/>
</dbReference>
<evidence type="ECO:0000313" key="4">
    <source>
        <dbReference type="Proteomes" id="UP000219182"/>
    </source>
</evidence>
<dbReference type="PROSITE" id="PS00908">
    <property type="entry name" value="MR_MLE_1"/>
    <property type="match status" value="1"/>
</dbReference>
<name>A0A2A6F7Y1_9HYPH</name>
<dbReference type="GO" id="GO:0016829">
    <property type="term" value="F:lyase activity"/>
    <property type="evidence" value="ECO:0007669"/>
    <property type="project" value="UniProtKB-KW"/>
</dbReference>
<dbReference type="SMART" id="SM00922">
    <property type="entry name" value="MR_MLE"/>
    <property type="match status" value="1"/>
</dbReference>
<dbReference type="Gene3D" id="3.30.390.10">
    <property type="entry name" value="Enolase-like, N-terminal domain"/>
    <property type="match status" value="1"/>
</dbReference>
<dbReference type="NCBIfam" id="NF010624">
    <property type="entry name" value="PRK14017.1"/>
    <property type="match status" value="1"/>
</dbReference>
<dbReference type="InterPro" id="IPR029065">
    <property type="entry name" value="Enolase_C-like"/>
</dbReference>
<organism evidence="3 4">
    <name type="scientific">Mesorhizobium sanjuanii</name>
    <dbReference type="NCBI Taxonomy" id="2037900"/>
    <lineage>
        <taxon>Bacteria</taxon>
        <taxon>Pseudomonadati</taxon>
        <taxon>Pseudomonadota</taxon>
        <taxon>Alphaproteobacteria</taxon>
        <taxon>Hyphomicrobiales</taxon>
        <taxon>Phyllobacteriaceae</taxon>
        <taxon>Mesorhizobium</taxon>
    </lineage>
</organism>
<dbReference type="GO" id="GO:0000287">
    <property type="term" value="F:magnesium ion binding"/>
    <property type="evidence" value="ECO:0007669"/>
    <property type="project" value="UniProtKB-ARBA"/>
</dbReference>
<keyword evidence="1" id="KW-0456">Lyase</keyword>
<evidence type="ECO:0000313" key="3">
    <source>
        <dbReference type="EMBL" id="PDQ18060.1"/>
    </source>
</evidence>
<dbReference type="GO" id="GO:0009063">
    <property type="term" value="P:amino acid catabolic process"/>
    <property type="evidence" value="ECO:0007669"/>
    <property type="project" value="InterPro"/>
</dbReference>
<dbReference type="AlphaFoldDB" id="A0A2A6F7Y1"/>
<gene>
    <name evidence="3" type="ORF">CN311_26805</name>
</gene>
<dbReference type="Pfam" id="PF13378">
    <property type="entry name" value="MR_MLE_C"/>
    <property type="match status" value="1"/>
</dbReference>
<dbReference type="Pfam" id="PF02746">
    <property type="entry name" value="MR_MLE_N"/>
    <property type="match status" value="1"/>
</dbReference>
<dbReference type="InterPro" id="IPR018110">
    <property type="entry name" value="Mandel_Rmase/mucon_lact_enz_CS"/>
</dbReference>
<evidence type="ECO:0000259" key="2">
    <source>
        <dbReference type="SMART" id="SM00922"/>
    </source>
</evidence>
<dbReference type="InterPro" id="IPR013342">
    <property type="entry name" value="Mandelate_racemase_C"/>
</dbReference>
<dbReference type="RefSeq" id="WP_097576660.1">
    <property type="nucleotide sequence ID" value="NZ_NWQG01000212.1"/>
</dbReference>
<protein>
    <submittedName>
        <fullName evidence="3">Galactonate dehydratase</fullName>
    </submittedName>
</protein>
<dbReference type="SFLD" id="SFLDG00179">
    <property type="entry name" value="mandelate_racemase"/>
    <property type="match status" value="1"/>
</dbReference>
<dbReference type="PANTHER" id="PTHR48080:SF2">
    <property type="entry name" value="D-GALACTONATE DEHYDRATASE"/>
    <property type="match status" value="1"/>
</dbReference>
<dbReference type="InterPro" id="IPR013341">
    <property type="entry name" value="Mandelate_racemase_N_dom"/>
</dbReference>
<dbReference type="InterPro" id="IPR029017">
    <property type="entry name" value="Enolase-like_N"/>
</dbReference>
<evidence type="ECO:0000256" key="1">
    <source>
        <dbReference type="ARBA" id="ARBA00023239"/>
    </source>
</evidence>
<accession>A0A2A6F7Y1</accession>
<dbReference type="SFLD" id="SFLDS00001">
    <property type="entry name" value="Enolase"/>
    <property type="match status" value="1"/>
</dbReference>
<keyword evidence="4" id="KW-1185">Reference proteome</keyword>
<dbReference type="PANTHER" id="PTHR48080">
    <property type="entry name" value="D-GALACTONATE DEHYDRATASE-RELATED"/>
    <property type="match status" value="1"/>
</dbReference>
<comment type="caution">
    <text evidence="3">The sequence shown here is derived from an EMBL/GenBank/DDBJ whole genome shotgun (WGS) entry which is preliminary data.</text>
</comment>
<dbReference type="SUPFAM" id="SSF54826">
    <property type="entry name" value="Enolase N-terminal domain-like"/>
    <property type="match status" value="1"/>
</dbReference>
<dbReference type="InterPro" id="IPR034593">
    <property type="entry name" value="DgoD-like"/>
</dbReference>
<proteinExistence type="predicted"/>